<accession>A0A3N5D3C9</accession>
<proteinExistence type="inferred from homology"/>
<feature type="domain" description="Tripartite ATP-independent periplasmic transporters DctQ component" evidence="10">
    <location>
        <begin position="23"/>
        <end position="153"/>
    </location>
</feature>
<dbReference type="OrthoDB" id="2085311at2"/>
<feature type="transmembrane region" description="Helical" evidence="9">
    <location>
        <begin position="12"/>
        <end position="32"/>
    </location>
</feature>
<evidence type="ECO:0000256" key="3">
    <source>
        <dbReference type="ARBA" id="ARBA00022475"/>
    </source>
</evidence>
<evidence type="ECO:0000313" key="11">
    <source>
        <dbReference type="EMBL" id="RPH20032.1"/>
    </source>
</evidence>
<evidence type="ECO:0000256" key="1">
    <source>
        <dbReference type="ARBA" id="ARBA00004429"/>
    </source>
</evidence>
<dbReference type="Proteomes" id="UP000268615">
    <property type="component" value="Unassembled WGS sequence"/>
</dbReference>
<dbReference type="InterPro" id="IPR055348">
    <property type="entry name" value="DctQ"/>
</dbReference>
<dbReference type="AlphaFoldDB" id="A0A3N5D3C9"/>
<feature type="transmembrane region" description="Helical" evidence="9">
    <location>
        <begin position="86"/>
        <end position="108"/>
    </location>
</feature>
<keyword evidence="6 9" id="KW-1133">Transmembrane helix</keyword>
<keyword evidence="5 9" id="KW-0812">Transmembrane</keyword>
<evidence type="ECO:0000313" key="12">
    <source>
        <dbReference type="Proteomes" id="UP000268615"/>
    </source>
</evidence>
<dbReference type="GO" id="GO:0005886">
    <property type="term" value="C:plasma membrane"/>
    <property type="evidence" value="ECO:0007669"/>
    <property type="project" value="UniProtKB-SubCell"/>
</dbReference>
<comment type="subcellular location">
    <subcellularLocation>
        <location evidence="1 9">Cell inner membrane</location>
        <topology evidence="1 9">Multi-pass membrane protein</topology>
    </subcellularLocation>
</comment>
<gene>
    <name evidence="11" type="ORF">EHN07_20255</name>
</gene>
<evidence type="ECO:0000256" key="8">
    <source>
        <dbReference type="ARBA" id="ARBA00038436"/>
    </source>
</evidence>
<dbReference type="EMBL" id="RPOH01000121">
    <property type="protein sequence ID" value="RPH20032.1"/>
    <property type="molecule type" value="Genomic_DNA"/>
</dbReference>
<feature type="transmembrane region" description="Helical" evidence="9">
    <location>
        <begin position="47"/>
        <end position="65"/>
    </location>
</feature>
<dbReference type="RefSeq" id="WP_124025802.1">
    <property type="nucleotide sequence ID" value="NZ_RPOH01000121.1"/>
</dbReference>
<protein>
    <recommendedName>
        <fullName evidence="9">TRAP transporter small permease protein</fullName>
    </recommendedName>
</protein>
<dbReference type="GO" id="GO:0015740">
    <property type="term" value="P:C4-dicarboxylate transport"/>
    <property type="evidence" value="ECO:0007669"/>
    <property type="project" value="TreeGrafter"/>
</dbReference>
<dbReference type="Pfam" id="PF04290">
    <property type="entry name" value="DctQ"/>
    <property type="match status" value="1"/>
</dbReference>
<comment type="caution">
    <text evidence="11">The sequence shown here is derived from an EMBL/GenBank/DDBJ whole genome shotgun (WGS) entry which is preliminary data.</text>
</comment>
<evidence type="ECO:0000256" key="7">
    <source>
        <dbReference type="ARBA" id="ARBA00023136"/>
    </source>
</evidence>
<keyword evidence="7 9" id="KW-0472">Membrane</keyword>
<organism evidence="11 12">
    <name type="scientific">Buttiauxella warmboldiae</name>
    <dbReference type="NCBI Taxonomy" id="82993"/>
    <lineage>
        <taxon>Bacteria</taxon>
        <taxon>Pseudomonadati</taxon>
        <taxon>Pseudomonadota</taxon>
        <taxon>Gammaproteobacteria</taxon>
        <taxon>Enterobacterales</taxon>
        <taxon>Enterobacteriaceae</taxon>
        <taxon>Buttiauxella</taxon>
    </lineage>
</organism>
<evidence type="ECO:0000256" key="9">
    <source>
        <dbReference type="RuleBase" id="RU369079"/>
    </source>
</evidence>
<evidence type="ECO:0000256" key="6">
    <source>
        <dbReference type="ARBA" id="ARBA00022989"/>
    </source>
</evidence>
<comment type="function">
    <text evidence="9">Part of the tripartite ATP-independent periplasmic (TRAP) transport system.</text>
</comment>
<keyword evidence="2 9" id="KW-0813">Transport</keyword>
<dbReference type="GO" id="GO:0022857">
    <property type="term" value="F:transmembrane transporter activity"/>
    <property type="evidence" value="ECO:0007669"/>
    <property type="project" value="UniProtKB-UniRule"/>
</dbReference>
<evidence type="ECO:0000256" key="2">
    <source>
        <dbReference type="ARBA" id="ARBA00022448"/>
    </source>
</evidence>
<dbReference type="PANTHER" id="PTHR35011:SF2">
    <property type="entry name" value="2,3-DIKETO-L-GULONATE TRAP TRANSPORTER SMALL PERMEASE PROTEIN YIAM"/>
    <property type="match status" value="1"/>
</dbReference>
<sequence>MDMLRKKLDQILSSLCCLLLAVMVCVACWQVISRYVVGVPSTTSEELLRFSLVWLSMLGMALVAGKNQHISLTLLMDKVSPAVQRWWMIILQITFAAFSVWVLIIGGLKISSISMLQISPALGIPMGKIYYALPVAGGLIIIYSLMNIVDLVKAMNTQNESGAAMEKQHD</sequence>
<comment type="similarity">
    <text evidence="8 9">Belongs to the TRAP transporter small permease family.</text>
</comment>
<evidence type="ECO:0000256" key="5">
    <source>
        <dbReference type="ARBA" id="ARBA00022692"/>
    </source>
</evidence>
<evidence type="ECO:0000256" key="4">
    <source>
        <dbReference type="ARBA" id="ARBA00022519"/>
    </source>
</evidence>
<dbReference type="InterPro" id="IPR007387">
    <property type="entry name" value="TRAP_DctQ"/>
</dbReference>
<reference evidence="11 12" key="1">
    <citation type="submission" date="2018-11" db="EMBL/GenBank/DDBJ databases">
        <title>Draft genome sequence of Buttiauxella warmboldiae CCUG 35512.</title>
        <authorList>
            <person name="Salva-Serra F."/>
            <person name="Marathe N."/>
            <person name="Moore E."/>
            <person name="Svensson L."/>
            <person name="Engstrom-Jakobsson H."/>
        </authorList>
    </citation>
    <scope>NUCLEOTIDE SEQUENCE [LARGE SCALE GENOMIC DNA]</scope>
    <source>
        <strain evidence="11 12">CCUG 35512</strain>
    </source>
</reference>
<keyword evidence="3" id="KW-1003">Cell membrane</keyword>
<feature type="transmembrane region" description="Helical" evidence="9">
    <location>
        <begin position="128"/>
        <end position="149"/>
    </location>
</feature>
<evidence type="ECO:0000259" key="10">
    <source>
        <dbReference type="Pfam" id="PF04290"/>
    </source>
</evidence>
<keyword evidence="12" id="KW-1185">Reference proteome</keyword>
<name>A0A3N5D3C9_9ENTR</name>
<dbReference type="PANTHER" id="PTHR35011">
    <property type="entry name" value="2,3-DIKETO-L-GULONATE TRAP TRANSPORTER SMALL PERMEASE PROTEIN YIAM"/>
    <property type="match status" value="1"/>
</dbReference>
<keyword evidence="4 9" id="KW-0997">Cell inner membrane</keyword>
<comment type="subunit">
    <text evidence="9">The complex comprises the extracytoplasmic solute receptor protein and the two transmembrane proteins.</text>
</comment>